<dbReference type="CDD" id="cd19874">
    <property type="entry name" value="DSRM_MRPL44"/>
    <property type="match status" value="1"/>
</dbReference>
<dbReference type="InterPro" id="IPR036389">
    <property type="entry name" value="RNase_III_sf"/>
</dbReference>
<evidence type="ECO:0000256" key="6">
    <source>
        <dbReference type="ARBA" id="ARBA00023274"/>
    </source>
</evidence>
<keyword evidence="5" id="KW-0496">Mitochondrion</keyword>
<dbReference type="PANTHER" id="PTHR11207:SF5">
    <property type="entry name" value="LARGE RIBOSOMAL SUBUNIT PROTEIN ML44"/>
    <property type="match status" value="1"/>
</dbReference>
<proteinExistence type="inferred from homology"/>
<dbReference type="SUPFAM" id="SSF69065">
    <property type="entry name" value="RNase III domain-like"/>
    <property type="match status" value="1"/>
</dbReference>
<comment type="similarity">
    <text evidence="7">Belongs to the ribonuclease III family. Mitochondrion-specific ribosomal protein mL44 subfamily.</text>
</comment>
<evidence type="ECO:0000256" key="4">
    <source>
        <dbReference type="ARBA" id="ARBA00022980"/>
    </source>
</evidence>
<evidence type="ECO:0000256" key="8">
    <source>
        <dbReference type="ARBA" id="ARBA00035187"/>
    </source>
</evidence>
<dbReference type="Gene3D" id="1.10.1520.10">
    <property type="entry name" value="Ribonuclease III domain"/>
    <property type="match status" value="1"/>
</dbReference>
<comment type="caution">
    <text evidence="10">The sequence shown here is derived from an EMBL/GenBank/DDBJ whole genome shotgun (WGS) entry which is preliminary data.</text>
</comment>
<keyword evidence="4" id="KW-0689">Ribosomal protein</keyword>
<reference evidence="10 11" key="1">
    <citation type="submission" date="2024-11" db="EMBL/GenBank/DDBJ databases">
        <title>Chromosome-level genome assembly of the freshwater bivalve Anodonta woodiana.</title>
        <authorList>
            <person name="Chen X."/>
        </authorList>
    </citation>
    <scope>NUCLEOTIDE SEQUENCE [LARGE SCALE GENOMIC DNA]</scope>
    <source>
        <strain evidence="10">MN2024</strain>
        <tissue evidence="10">Gills</tissue>
    </source>
</reference>
<evidence type="ECO:0000256" key="1">
    <source>
        <dbReference type="ARBA" id="ARBA00004173"/>
    </source>
</evidence>
<dbReference type="InterPro" id="IPR000999">
    <property type="entry name" value="RNase_III_dom"/>
</dbReference>
<accession>A0ABD3V7R0</accession>
<evidence type="ECO:0000256" key="2">
    <source>
        <dbReference type="ARBA" id="ARBA00022884"/>
    </source>
</evidence>
<keyword evidence="6" id="KW-0687">Ribonucleoprotein</keyword>
<dbReference type="InterPro" id="IPR055189">
    <property type="entry name" value="RM44_endonuclase"/>
</dbReference>
<keyword evidence="2" id="KW-0694">RNA-binding</keyword>
<evidence type="ECO:0000256" key="7">
    <source>
        <dbReference type="ARBA" id="ARBA00024034"/>
    </source>
</evidence>
<dbReference type="EMBL" id="JBJQND010000013">
    <property type="protein sequence ID" value="KAL3857649.1"/>
    <property type="molecule type" value="Genomic_DNA"/>
</dbReference>
<evidence type="ECO:0000259" key="9">
    <source>
        <dbReference type="SMART" id="SM00535"/>
    </source>
</evidence>
<dbReference type="Gene3D" id="3.30.160.20">
    <property type="match status" value="1"/>
</dbReference>
<dbReference type="InterPro" id="IPR044444">
    <property type="entry name" value="Ribosomal_mL44_DSRM_metazoa"/>
</dbReference>
<organism evidence="10 11">
    <name type="scientific">Sinanodonta woodiana</name>
    <name type="common">Chinese pond mussel</name>
    <name type="synonym">Anodonta woodiana</name>
    <dbReference type="NCBI Taxonomy" id="1069815"/>
    <lineage>
        <taxon>Eukaryota</taxon>
        <taxon>Metazoa</taxon>
        <taxon>Spiralia</taxon>
        <taxon>Lophotrochozoa</taxon>
        <taxon>Mollusca</taxon>
        <taxon>Bivalvia</taxon>
        <taxon>Autobranchia</taxon>
        <taxon>Heteroconchia</taxon>
        <taxon>Palaeoheterodonta</taxon>
        <taxon>Unionida</taxon>
        <taxon>Unionoidea</taxon>
        <taxon>Unionidae</taxon>
        <taxon>Unioninae</taxon>
        <taxon>Sinanodonta</taxon>
    </lineage>
</organism>
<dbReference type="Pfam" id="PF22892">
    <property type="entry name" value="DSRM_MRPL44"/>
    <property type="match status" value="1"/>
</dbReference>
<dbReference type="SMART" id="SM00535">
    <property type="entry name" value="RIBOc"/>
    <property type="match status" value="1"/>
</dbReference>
<evidence type="ECO:0000256" key="5">
    <source>
        <dbReference type="ARBA" id="ARBA00023128"/>
    </source>
</evidence>
<dbReference type="FunFam" id="3.30.160.20:FF:000037">
    <property type="entry name" value="39S ribosomal protein L44, mitochondrial"/>
    <property type="match status" value="1"/>
</dbReference>
<dbReference type="GO" id="GO:1990904">
    <property type="term" value="C:ribonucleoprotein complex"/>
    <property type="evidence" value="ECO:0007669"/>
    <property type="project" value="UniProtKB-KW"/>
</dbReference>
<dbReference type="GO" id="GO:0003723">
    <property type="term" value="F:RNA binding"/>
    <property type="evidence" value="ECO:0007669"/>
    <property type="project" value="UniProtKB-KW"/>
</dbReference>
<sequence>MASIRCVRLMRCMQNLLLLPRKTINICPVFHRSYRRGLRGYLKELYERRLKAGPEPERHPSELGIWNHDAELFAFGKRFGEEFDENLLKRAFVQRNYITKEEAKRKELGIDLTTVPLGLVDNDDLAKKGEEIASRYVKAYLRYSYPHMFEEGICAIHDFLMSHQTLLHIGMNIGLRELIMSAEYPPNEQAYILTLKAVIGALAVSQNVERAEIFVRDIIIPQLIGKDVNELWEVVNPMGLLKAMLASEGRGPPEPRLLWHSASATVMSLYHVGLYSDKQLIGKSPGETVTIAEEMAARNALKNLMQTTDSRAPLTLGAKARKIKLDYNTRNRSIKDLLNENVEERVYGTEI</sequence>
<evidence type="ECO:0000256" key="3">
    <source>
        <dbReference type="ARBA" id="ARBA00022946"/>
    </source>
</evidence>
<evidence type="ECO:0000313" key="11">
    <source>
        <dbReference type="Proteomes" id="UP001634394"/>
    </source>
</evidence>
<keyword evidence="3" id="KW-0809">Transit peptide</keyword>
<protein>
    <recommendedName>
        <fullName evidence="8">Large ribosomal subunit protein mL44</fullName>
    </recommendedName>
</protein>
<feature type="domain" description="RNase III" evidence="9">
    <location>
        <begin position="86"/>
        <end position="228"/>
    </location>
</feature>
<dbReference type="Proteomes" id="UP001634394">
    <property type="component" value="Unassembled WGS sequence"/>
</dbReference>
<evidence type="ECO:0000313" key="10">
    <source>
        <dbReference type="EMBL" id="KAL3857649.1"/>
    </source>
</evidence>
<dbReference type="PANTHER" id="PTHR11207">
    <property type="entry name" value="RIBONUCLEASE III"/>
    <property type="match status" value="1"/>
</dbReference>
<dbReference type="Pfam" id="PF22935">
    <property type="entry name" value="RM44_endonuclase"/>
    <property type="match status" value="1"/>
</dbReference>
<dbReference type="GO" id="GO:0005739">
    <property type="term" value="C:mitochondrion"/>
    <property type="evidence" value="ECO:0007669"/>
    <property type="project" value="UniProtKB-SubCell"/>
</dbReference>
<comment type="subcellular location">
    <subcellularLocation>
        <location evidence="1">Mitochondrion</location>
    </subcellularLocation>
</comment>
<gene>
    <name evidence="10" type="ORF">ACJMK2_012296</name>
</gene>
<dbReference type="SUPFAM" id="SSF54768">
    <property type="entry name" value="dsRNA-binding domain-like"/>
    <property type="match status" value="1"/>
</dbReference>
<dbReference type="AlphaFoldDB" id="A0ABD3V7R0"/>
<keyword evidence="11" id="KW-1185">Reference proteome</keyword>
<name>A0ABD3V7R0_SINWO</name>
<dbReference type="GO" id="GO:0005840">
    <property type="term" value="C:ribosome"/>
    <property type="evidence" value="ECO:0007669"/>
    <property type="project" value="UniProtKB-KW"/>
</dbReference>